<comment type="catalytic activity">
    <reaction evidence="4">
        <text>2 reduced [2Fe-2S]-[ferredoxin] + NADP(+) + H(+) = 2 oxidized [2Fe-2S]-[ferredoxin] + NADPH</text>
        <dbReference type="Rhea" id="RHEA:20125"/>
        <dbReference type="Rhea" id="RHEA-COMP:10000"/>
        <dbReference type="Rhea" id="RHEA-COMP:10001"/>
        <dbReference type="ChEBI" id="CHEBI:15378"/>
        <dbReference type="ChEBI" id="CHEBI:33737"/>
        <dbReference type="ChEBI" id="CHEBI:33738"/>
        <dbReference type="ChEBI" id="CHEBI:57783"/>
        <dbReference type="ChEBI" id="CHEBI:58349"/>
        <dbReference type="EC" id="1.18.1.2"/>
    </reaction>
</comment>
<dbReference type="GO" id="GO:0042167">
    <property type="term" value="P:heme catabolic process"/>
    <property type="evidence" value="ECO:0007669"/>
    <property type="project" value="TreeGrafter"/>
</dbReference>
<dbReference type="Pfam" id="PF00175">
    <property type="entry name" value="NAD_binding_1"/>
    <property type="match status" value="1"/>
</dbReference>
<accession>A0A6B2R181</accession>
<evidence type="ECO:0000256" key="3">
    <source>
        <dbReference type="ARBA" id="ARBA00022741"/>
    </source>
</evidence>
<dbReference type="InterPro" id="IPR033892">
    <property type="entry name" value="FNR_bac"/>
</dbReference>
<sequence length="280" mass="31425">MTDAATPADPKYTRQRVTSRITWQSNKLFSLRITRDPAFRFIPGQFARLGLAVDQPAIDAANREPNEWRAYSMVSHPGESELEFFAVAVPEGKFSPELSRLREGDTIWVDKTSFGFLTLERFVDGRDLWLVSTGTGLSAYIPMLRDPVTWQRFSRVILVHGVRHSNELAYRDELLALQQSRKDSGGGQLIYLPMASRENIDPAWSPSLPRTTLAPARLTDLLESGELERRAGCALDPASSRIMLCGNPAMVTDMRKLLSLRNFAAGRRGIPGNLAVENYW</sequence>
<feature type="domain" description="FAD-binding FR-type" evidence="5">
    <location>
        <begin position="10"/>
        <end position="120"/>
    </location>
</feature>
<dbReference type="SUPFAM" id="SSF63380">
    <property type="entry name" value="Riboflavin synthase domain-like"/>
    <property type="match status" value="1"/>
</dbReference>
<dbReference type="EC" id="1.18.1.2" evidence="2"/>
<keyword evidence="3" id="KW-0547">Nucleotide-binding</keyword>
<dbReference type="Gene3D" id="2.40.30.10">
    <property type="entry name" value="Translation factors"/>
    <property type="match status" value="1"/>
</dbReference>
<dbReference type="PANTHER" id="PTHR47878:SF2">
    <property type="entry name" value="OXIDOREDUCTASE FAD_NAD(P)-BINDING DOMAIN PROTEIN"/>
    <property type="match status" value="1"/>
</dbReference>
<dbReference type="InterPro" id="IPR017927">
    <property type="entry name" value="FAD-bd_FR_type"/>
</dbReference>
<name>A0A6B2R181_9BURK</name>
<dbReference type="PANTHER" id="PTHR47878">
    <property type="entry name" value="OXIDOREDUCTASE FAD/NAD(P)-BINDING DOMAIN PROTEIN"/>
    <property type="match status" value="1"/>
</dbReference>
<dbReference type="PROSITE" id="PS51384">
    <property type="entry name" value="FAD_FR"/>
    <property type="match status" value="1"/>
</dbReference>
<dbReference type="GO" id="GO:0034599">
    <property type="term" value="P:cellular response to oxidative stress"/>
    <property type="evidence" value="ECO:0007669"/>
    <property type="project" value="TreeGrafter"/>
</dbReference>
<gene>
    <name evidence="6" type="ORF">G3I67_07685</name>
</gene>
<evidence type="ECO:0000256" key="1">
    <source>
        <dbReference type="ARBA" id="ARBA00008312"/>
    </source>
</evidence>
<protein>
    <recommendedName>
        <fullName evidence="2">ferredoxin--NADP(+) reductase</fullName>
        <ecNumber evidence="2">1.18.1.2</ecNumber>
    </recommendedName>
</protein>
<comment type="caution">
    <text evidence="6">The sequence shown here is derived from an EMBL/GenBank/DDBJ whole genome shotgun (WGS) entry which is preliminary data.</text>
</comment>
<evidence type="ECO:0000313" key="6">
    <source>
        <dbReference type="EMBL" id="NDY83109.1"/>
    </source>
</evidence>
<evidence type="ECO:0000256" key="4">
    <source>
        <dbReference type="ARBA" id="ARBA00047776"/>
    </source>
</evidence>
<proteinExistence type="inferred from homology"/>
<dbReference type="SUPFAM" id="SSF52343">
    <property type="entry name" value="Ferredoxin reductase-like, C-terminal NADP-linked domain"/>
    <property type="match status" value="1"/>
</dbReference>
<dbReference type="EMBL" id="JAAGRN010000004">
    <property type="protein sequence ID" value="NDY83109.1"/>
    <property type="molecule type" value="Genomic_DNA"/>
</dbReference>
<dbReference type="InterPro" id="IPR039261">
    <property type="entry name" value="FNR_nucleotide-bd"/>
</dbReference>
<dbReference type="InterPro" id="IPR001433">
    <property type="entry name" value="OxRdtase_FAD/NAD-bd"/>
</dbReference>
<reference evidence="6" key="1">
    <citation type="submission" date="2020-02" db="EMBL/GenBank/DDBJ databases">
        <authorList>
            <person name="Chen W.-M."/>
        </authorList>
    </citation>
    <scope>NUCLEOTIDE SEQUENCE</scope>
    <source>
        <strain evidence="6">NBD-18</strain>
    </source>
</reference>
<dbReference type="InterPro" id="IPR017938">
    <property type="entry name" value="Riboflavin_synthase-like_b-brl"/>
</dbReference>
<evidence type="ECO:0000256" key="2">
    <source>
        <dbReference type="ARBA" id="ARBA00013223"/>
    </source>
</evidence>
<dbReference type="GO" id="GO:0000166">
    <property type="term" value="F:nucleotide binding"/>
    <property type="evidence" value="ECO:0007669"/>
    <property type="project" value="UniProtKB-KW"/>
</dbReference>
<dbReference type="AlphaFoldDB" id="A0A6B2R181"/>
<dbReference type="CDD" id="cd06195">
    <property type="entry name" value="FNR1"/>
    <property type="match status" value="1"/>
</dbReference>
<evidence type="ECO:0000259" key="5">
    <source>
        <dbReference type="PROSITE" id="PS51384"/>
    </source>
</evidence>
<dbReference type="RefSeq" id="WP_163653755.1">
    <property type="nucleotide sequence ID" value="NZ_JAAGRN010000004.1"/>
</dbReference>
<comment type="similarity">
    <text evidence="1">Belongs to the ferredoxin--NADP reductase type 1 family.</text>
</comment>
<organism evidence="6">
    <name type="scientific">Sheuella amnicola</name>
    <dbReference type="NCBI Taxonomy" id="2707330"/>
    <lineage>
        <taxon>Bacteria</taxon>
        <taxon>Pseudomonadati</taxon>
        <taxon>Pseudomonadota</taxon>
        <taxon>Betaproteobacteria</taxon>
        <taxon>Burkholderiales</taxon>
        <taxon>Alcaligenaceae</taxon>
        <taxon>Sheuella</taxon>
    </lineage>
</organism>
<dbReference type="GO" id="GO:0004324">
    <property type="term" value="F:ferredoxin-NADP+ reductase activity"/>
    <property type="evidence" value="ECO:0007669"/>
    <property type="project" value="UniProtKB-EC"/>
</dbReference>
<dbReference type="InterPro" id="IPR051930">
    <property type="entry name" value="FNR_type-1"/>
</dbReference>
<dbReference type="Gene3D" id="3.40.50.80">
    <property type="entry name" value="Nucleotide-binding domain of ferredoxin-NADP reductase (FNR) module"/>
    <property type="match status" value="1"/>
</dbReference>